<evidence type="ECO:0000313" key="2">
    <source>
        <dbReference type="EMBL" id="MVQ32045.1"/>
    </source>
</evidence>
<protein>
    <submittedName>
        <fullName evidence="2">Alpha/beta fold hydrolase</fullName>
    </submittedName>
</protein>
<accession>A0A6N8IZL6</accession>
<dbReference type="PANTHER" id="PTHR11614">
    <property type="entry name" value="PHOSPHOLIPASE-RELATED"/>
    <property type="match status" value="1"/>
</dbReference>
<dbReference type="Proteomes" id="UP000469385">
    <property type="component" value="Unassembled WGS sequence"/>
</dbReference>
<dbReference type="Pfam" id="PF12146">
    <property type="entry name" value="Hydrolase_4"/>
    <property type="match status" value="1"/>
</dbReference>
<keyword evidence="3" id="KW-1185">Reference proteome</keyword>
<feature type="domain" description="Serine aminopeptidase S33" evidence="1">
    <location>
        <begin position="34"/>
        <end position="265"/>
    </location>
</feature>
<dbReference type="InterPro" id="IPR029058">
    <property type="entry name" value="AB_hydrolase_fold"/>
</dbReference>
<dbReference type="GO" id="GO:0016787">
    <property type="term" value="F:hydrolase activity"/>
    <property type="evidence" value="ECO:0007669"/>
    <property type="project" value="UniProtKB-KW"/>
</dbReference>
<organism evidence="2 3">
    <name type="scientific">Ramlibacter pinisoli</name>
    <dbReference type="NCBI Taxonomy" id="2682844"/>
    <lineage>
        <taxon>Bacteria</taxon>
        <taxon>Pseudomonadati</taxon>
        <taxon>Pseudomonadota</taxon>
        <taxon>Betaproteobacteria</taxon>
        <taxon>Burkholderiales</taxon>
        <taxon>Comamonadaceae</taxon>
        <taxon>Ramlibacter</taxon>
    </lineage>
</organism>
<dbReference type="SUPFAM" id="SSF53474">
    <property type="entry name" value="alpha/beta-Hydrolases"/>
    <property type="match status" value="1"/>
</dbReference>
<sequence length="286" mass="30868">MPKGASVLQPPSEETFAGSGGPRIFLRSWRPQGQPRAVLVICHGVNSHGGQYAWPAEQFAQGGLAVYALDLRGRGRSEGERFFVEHVSEYVSDLSGAVNIAKSRDPGLPVFLLGHSAGGVVGATYAVESQAELAGFICESFAFQVPAPGFALAAIKGLSHVAPRLPVLKLKNEDFSRDRKAVEILNNDPLIANEVQPASTVAALVRADERLREDFPRITLPLLILHGTDDKATVCHGSEFFHQTAGSKDKTLKLYEGHYHDLLNDIGKEGVVADILAWIDQRLPAS</sequence>
<dbReference type="InterPro" id="IPR022742">
    <property type="entry name" value="Hydrolase_4"/>
</dbReference>
<keyword evidence="2" id="KW-0378">Hydrolase</keyword>
<dbReference type="InterPro" id="IPR051044">
    <property type="entry name" value="MAG_DAG_Lipase"/>
</dbReference>
<dbReference type="AlphaFoldDB" id="A0A6N8IZL6"/>
<evidence type="ECO:0000259" key="1">
    <source>
        <dbReference type="Pfam" id="PF12146"/>
    </source>
</evidence>
<comment type="caution">
    <text evidence="2">The sequence shown here is derived from an EMBL/GenBank/DDBJ whole genome shotgun (WGS) entry which is preliminary data.</text>
</comment>
<dbReference type="EMBL" id="WSEL01000009">
    <property type="protein sequence ID" value="MVQ32045.1"/>
    <property type="molecule type" value="Genomic_DNA"/>
</dbReference>
<dbReference type="Gene3D" id="3.40.50.1820">
    <property type="entry name" value="alpha/beta hydrolase"/>
    <property type="match status" value="1"/>
</dbReference>
<reference evidence="2 3" key="1">
    <citation type="submission" date="2019-12" db="EMBL/GenBank/DDBJ databases">
        <authorList>
            <person name="Huq M.A."/>
        </authorList>
    </citation>
    <scope>NUCLEOTIDE SEQUENCE [LARGE SCALE GENOMIC DNA]</scope>
    <source>
        <strain evidence="2 3">MAH-25</strain>
    </source>
</reference>
<proteinExistence type="predicted"/>
<evidence type="ECO:0000313" key="3">
    <source>
        <dbReference type="Proteomes" id="UP000469385"/>
    </source>
</evidence>
<gene>
    <name evidence="2" type="ORF">GON04_21475</name>
</gene>
<name>A0A6N8IZL6_9BURK</name>